<accession>A0P5T7</accession>
<dbReference type="GO" id="GO:0017148">
    <property type="term" value="P:negative regulation of translation"/>
    <property type="evidence" value="ECO:0007669"/>
    <property type="project" value="UniProtKB-UniRule"/>
</dbReference>
<comment type="function">
    <text evidence="2">Functions as a ribosomal silencing factor. Interacts with ribosomal protein uL14 (rplN), blocking formation of intersubunit bridge B8. Prevents association of the 30S and 50S ribosomal subunits and the formation of functional ribosomes, thus repressing translation.</text>
</comment>
<keyword evidence="2" id="KW-0810">Translation regulation</keyword>
<keyword evidence="2" id="KW-0678">Repressor</keyword>
<dbReference type="InterPro" id="IPR043519">
    <property type="entry name" value="NT_sf"/>
</dbReference>
<sequence>MTSVSTIKKNVIDALEDIKAFDIIALDVRKLTSIADYMIIASASSSRQTKALANNVQDKMKEINVGVVGMEGESEGDWVLVDVGDIVVHIMTPTTRAYYNLEELWSKV</sequence>
<evidence type="ECO:0000313" key="3">
    <source>
        <dbReference type="EMBL" id="EAV46897.1"/>
    </source>
</evidence>
<dbReference type="HAMAP" id="MF_01477">
    <property type="entry name" value="Iojap_RsfS"/>
    <property type="match status" value="1"/>
</dbReference>
<organism evidence="3 4">
    <name type="scientific">Methylophilales bacterium HTCC2181</name>
    <dbReference type="NCBI Taxonomy" id="383631"/>
    <lineage>
        <taxon>Bacteria</taxon>
        <taxon>Pseudomonadati</taxon>
        <taxon>Pseudomonadota</taxon>
        <taxon>Betaproteobacteria</taxon>
        <taxon>Nitrosomonadales</taxon>
        <taxon>OM43 clade</taxon>
    </lineage>
</organism>
<protein>
    <recommendedName>
        <fullName evidence="2">Ribosomal silencing factor RsfS</fullName>
    </recommendedName>
</protein>
<dbReference type="Pfam" id="PF02410">
    <property type="entry name" value="RsfS"/>
    <property type="match status" value="1"/>
</dbReference>
<dbReference type="GO" id="GO:0090071">
    <property type="term" value="P:negative regulation of ribosome biogenesis"/>
    <property type="evidence" value="ECO:0007669"/>
    <property type="project" value="UniProtKB-UniRule"/>
</dbReference>
<evidence type="ECO:0000256" key="2">
    <source>
        <dbReference type="HAMAP-Rule" id="MF_01477"/>
    </source>
</evidence>
<dbReference type="Proteomes" id="UP000054262">
    <property type="component" value="Unassembled WGS sequence"/>
</dbReference>
<dbReference type="EMBL" id="AAUX01000001">
    <property type="protein sequence ID" value="EAV46897.1"/>
    <property type="molecule type" value="Genomic_DNA"/>
</dbReference>
<dbReference type="GO" id="GO:0042256">
    <property type="term" value="P:cytosolic ribosome assembly"/>
    <property type="evidence" value="ECO:0007669"/>
    <property type="project" value="UniProtKB-UniRule"/>
</dbReference>
<dbReference type="PANTHER" id="PTHR21043:SF0">
    <property type="entry name" value="MITOCHONDRIAL ASSEMBLY OF RIBOSOMAL LARGE SUBUNIT PROTEIN 1"/>
    <property type="match status" value="1"/>
</dbReference>
<evidence type="ECO:0000313" key="4">
    <source>
        <dbReference type="Proteomes" id="UP000054262"/>
    </source>
</evidence>
<gene>
    <name evidence="2" type="primary">rsfS</name>
    <name evidence="3" type="ORF">MB2181_02450</name>
</gene>
<proteinExistence type="inferred from homology"/>
<comment type="similarity">
    <text evidence="1 2">Belongs to the Iojap/RsfS family.</text>
</comment>
<dbReference type="GO" id="GO:0005737">
    <property type="term" value="C:cytoplasm"/>
    <property type="evidence" value="ECO:0007669"/>
    <property type="project" value="UniProtKB-SubCell"/>
</dbReference>
<reference evidence="3 4" key="1">
    <citation type="submission" date="2006-11" db="EMBL/GenBank/DDBJ databases">
        <authorList>
            <person name="Giovannoni S."/>
            <person name="Vergin K."/>
            <person name="Ferriera S."/>
            <person name="Johnson J."/>
            <person name="Kravitz S."/>
            <person name="Beeson K."/>
            <person name="Sutton G."/>
            <person name="Rogers Y.-H."/>
            <person name="Friedman R."/>
            <person name="Frazier M."/>
            <person name="Venter J.C."/>
        </authorList>
    </citation>
    <scope>NUCLEOTIDE SEQUENCE [LARGE SCALE GENOMIC DNA]</scope>
    <source>
        <strain evidence="3 4">HTCC2181</strain>
    </source>
</reference>
<comment type="caution">
    <text evidence="3">The sequence shown here is derived from an EMBL/GenBank/DDBJ whole genome shotgun (WGS) entry which is preliminary data.</text>
</comment>
<dbReference type="Gene3D" id="3.30.460.10">
    <property type="entry name" value="Beta Polymerase, domain 2"/>
    <property type="match status" value="1"/>
</dbReference>
<keyword evidence="4" id="KW-1185">Reference proteome</keyword>
<comment type="subunit">
    <text evidence="2">Interacts with ribosomal protein uL14 (rplN).</text>
</comment>
<dbReference type="NCBIfam" id="TIGR00090">
    <property type="entry name" value="rsfS_iojap_ybeB"/>
    <property type="match status" value="1"/>
</dbReference>
<evidence type="ECO:0000256" key="1">
    <source>
        <dbReference type="ARBA" id="ARBA00010574"/>
    </source>
</evidence>
<dbReference type="SUPFAM" id="SSF81301">
    <property type="entry name" value="Nucleotidyltransferase"/>
    <property type="match status" value="1"/>
</dbReference>
<dbReference type="InterPro" id="IPR004394">
    <property type="entry name" value="Iojap/RsfS/C7orf30"/>
</dbReference>
<keyword evidence="2" id="KW-0963">Cytoplasm</keyword>
<dbReference type="PANTHER" id="PTHR21043">
    <property type="entry name" value="IOJAP SUPERFAMILY ORTHOLOG"/>
    <property type="match status" value="1"/>
</dbReference>
<dbReference type="AlphaFoldDB" id="A0P5T7"/>
<dbReference type="GO" id="GO:0043023">
    <property type="term" value="F:ribosomal large subunit binding"/>
    <property type="evidence" value="ECO:0007669"/>
    <property type="project" value="TreeGrafter"/>
</dbReference>
<comment type="subcellular location">
    <subcellularLocation>
        <location evidence="2">Cytoplasm</location>
    </subcellularLocation>
</comment>
<name>A0P5T7_9PROT</name>